<dbReference type="GO" id="GO:0071555">
    <property type="term" value="P:cell wall organization"/>
    <property type="evidence" value="ECO:0007669"/>
    <property type="project" value="UniProtKB-KW"/>
</dbReference>
<comment type="caution">
    <text evidence="6">The sequence shown here is derived from an EMBL/GenBank/DDBJ whole genome shotgun (WGS) entry which is preliminary data.</text>
</comment>
<evidence type="ECO:0000256" key="2">
    <source>
        <dbReference type="ARBA" id="ARBA00023316"/>
    </source>
</evidence>
<sequence length="134" mass="15305" precursor="true">MKKIFLYIVFLFSLSISAQECRDSIEEKTEIKNLKLFKENAHASYYHDKFDGRKTASGVRFDNSKLTAAHKKLPFGTKLKITNEKNNKSVIVVVTDRGPFINGREIDLSKKAFMDITSNKKSGVVFVKIEIIEN</sequence>
<dbReference type="CDD" id="cd22268">
    <property type="entry name" value="DPBB_RlpA-like"/>
    <property type="match status" value="1"/>
</dbReference>
<proteinExistence type="inferred from homology"/>
<dbReference type="PANTHER" id="PTHR34183">
    <property type="entry name" value="ENDOLYTIC PEPTIDOGLYCAN TRANSGLYCOSYLASE RLPA"/>
    <property type="match status" value="1"/>
</dbReference>
<keyword evidence="8" id="KW-1185">Reference proteome</keyword>
<dbReference type="RefSeq" id="WP_052483721.1">
    <property type="nucleotide sequence ID" value="NZ_FRBX01000004.1"/>
</dbReference>
<dbReference type="InterPro" id="IPR034718">
    <property type="entry name" value="RlpA"/>
</dbReference>
<name>A0AB36P7Z7_9FLAO</name>
<evidence type="ECO:0000313" key="8">
    <source>
        <dbReference type="Proteomes" id="UP000184216"/>
    </source>
</evidence>
<dbReference type="Proteomes" id="UP000184216">
    <property type="component" value="Unassembled WGS sequence"/>
</dbReference>
<dbReference type="EMBL" id="MUHB01000003">
    <property type="protein sequence ID" value="OXB07736.1"/>
    <property type="molecule type" value="Genomic_DNA"/>
</dbReference>
<evidence type="ECO:0000313" key="7">
    <source>
        <dbReference type="EMBL" id="SHM78641.1"/>
    </source>
</evidence>
<dbReference type="Pfam" id="PF03330">
    <property type="entry name" value="DPBB_1"/>
    <property type="match status" value="1"/>
</dbReference>
<dbReference type="GO" id="GO:0008932">
    <property type="term" value="F:lytic endotransglycosylase activity"/>
    <property type="evidence" value="ECO:0007669"/>
    <property type="project" value="UniProtKB-UniRule"/>
</dbReference>
<comment type="similarity">
    <text evidence="3 4">Belongs to the RlpA family.</text>
</comment>
<gene>
    <name evidence="3" type="primary">rlpA</name>
    <name evidence="6" type="ORF">B0A72_02395</name>
    <name evidence="7" type="ORF">SAMN05444387_3186</name>
</gene>
<evidence type="ECO:0000256" key="1">
    <source>
        <dbReference type="ARBA" id="ARBA00023239"/>
    </source>
</evidence>
<comment type="function">
    <text evidence="3">Lytic transglycosylase with a strong preference for naked glycan strands that lack stem peptides.</text>
</comment>
<evidence type="ECO:0000313" key="6">
    <source>
        <dbReference type="EMBL" id="OXB07736.1"/>
    </source>
</evidence>
<evidence type="ECO:0000313" key="9">
    <source>
        <dbReference type="Proteomes" id="UP000198431"/>
    </source>
</evidence>
<keyword evidence="1 3" id="KW-0456">Lyase</keyword>
<dbReference type="Gene3D" id="2.40.40.10">
    <property type="entry name" value="RlpA-like domain"/>
    <property type="match status" value="1"/>
</dbReference>
<dbReference type="AlphaFoldDB" id="A0AB36P7Z7"/>
<dbReference type="HAMAP" id="MF_02071">
    <property type="entry name" value="RlpA"/>
    <property type="match status" value="1"/>
</dbReference>
<dbReference type="InterPro" id="IPR036908">
    <property type="entry name" value="RlpA-like_sf"/>
</dbReference>
<keyword evidence="3" id="KW-0732">Signal</keyword>
<dbReference type="NCBIfam" id="TIGR00413">
    <property type="entry name" value="rlpA"/>
    <property type="match status" value="1"/>
</dbReference>
<dbReference type="EC" id="4.2.2.-" evidence="3"/>
<organism evidence="6 9">
    <name type="scientific">Flavobacterium pectinovorum</name>
    <dbReference type="NCBI Taxonomy" id="29533"/>
    <lineage>
        <taxon>Bacteria</taxon>
        <taxon>Pseudomonadati</taxon>
        <taxon>Bacteroidota</taxon>
        <taxon>Flavobacteriia</taxon>
        <taxon>Flavobacteriales</taxon>
        <taxon>Flavobacteriaceae</taxon>
        <taxon>Flavobacterium</taxon>
    </lineage>
</organism>
<feature type="chain" id="PRO_5044032377" description="Probable endolytic peptidoglycan transglycosylase RlpA" evidence="3">
    <location>
        <begin position="19"/>
        <end position="134"/>
    </location>
</feature>
<keyword evidence="7" id="KW-0449">Lipoprotein</keyword>
<keyword evidence="2 3" id="KW-0961">Cell wall biogenesis/degradation</keyword>
<feature type="domain" description="RlpA-like protein double-psi beta-barrel" evidence="5">
    <location>
        <begin position="40"/>
        <end position="128"/>
    </location>
</feature>
<reference evidence="6 9" key="1">
    <citation type="submission" date="2016-11" db="EMBL/GenBank/DDBJ databases">
        <title>Whole genomes of Flavobacteriaceae.</title>
        <authorList>
            <person name="Stine C."/>
            <person name="Li C."/>
            <person name="Tadesse D."/>
        </authorList>
    </citation>
    <scope>NUCLEOTIDE SEQUENCE [LARGE SCALE GENOMIC DNA]</scope>
    <source>
        <strain evidence="6 9">ATCC 19366</strain>
    </source>
</reference>
<evidence type="ECO:0000259" key="5">
    <source>
        <dbReference type="Pfam" id="PF03330"/>
    </source>
</evidence>
<dbReference type="InterPro" id="IPR012997">
    <property type="entry name" value="RplA"/>
</dbReference>
<dbReference type="PANTHER" id="PTHR34183:SF1">
    <property type="entry name" value="ENDOLYTIC PEPTIDOGLYCAN TRANSGLYCOSYLASE RLPA"/>
    <property type="match status" value="1"/>
</dbReference>
<dbReference type="SUPFAM" id="SSF50685">
    <property type="entry name" value="Barwin-like endoglucanases"/>
    <property type="match status" value="1"/>
</dbReference>
<dbReference type="Proteomes" id="UP000198431">
    <property type="component" value="Unassembled WGS sequence"/>
</dbReference>
<dbReference type="InterPro" id="IPR009009">
    <property type="entry name" value="RlpA-like_DPBB"/>
</dbReference>
<dbReference type="GO" id="GO:0000270">
    <property type="term" value="P:peptidoglycan metabolic process"/>
    <property type="evidence" value="ECO:0007669"/>
    <property type="project" value="UniProtKB-UniRule"/>
</dbReference>
<dbReference type="EMBL" id="FRBX01000004">
    <property type="protein sequence ID" value="SHM78641.1"/>
    <property type="molecule type" value="Genomic_DNA"/>
</dbReference>
<feature type="signal peptide" evidence="3">
    <location>
        <begin position="1"/>
        <end position="18"/>
    </location>
</feature>
<evidence type="ECO:0000256" key="4">
    <source>
        <dbReference type="RuleBase" id="RU003495"/>
    </source>
</evidence>
<evidence type="ECO:0000256" key="3">
    <source>
        <dbReference type="HAMAP-Rule" id="MF_02071"/>
    </source>
</evidence>
<protein>
    <recommendedName>
        <fullName evidence="3">Probable endolytic peptidoglycan transglycosylase RlpA</fullName>
        <ecNumber evidence="3">4.2.2.-</ecNumber>
    </recommendedName>
</protein>
<accession>A0AB36P7Z7</accession>
<reference evidence="7 8" key="2">
    <citation type="submission" date="2016-11" db="EMBL/GenBank/DDBJ databases">
        <authorList>
            <person name="Varghese N."/>
            <person name="Submissions S."/>
        </authorList>
    </citation>
    <scope>NUCLEOTIDE SEQUENCE [LARGE SCALE GENOMIC DNA]</scope>
    <source>
        <strain evidence="7 8">DSM 6368</strain>
    </source>
</reference>